<keyword evidence="6" id="KW-0256">Endoplasmic reticulum</keyword>
<keyword evidence="17" id="KW-1185">Reference proteome</keyword>
<keyword evidence="10 14" id="KW-0472">Membrane</keyword>
<dbReference type="FunFam" id="3.10.120.10:FF:000002">
    <property type="entry name" value="Cytochrome b5 type B"/>
    <property type="match status" value="1"/>
</dbReference>
<evidence type="ECO:0000256" key="3">
    <source>
        <dbReference type="ARBA" id="ARBA00022617"/>
    </source>
</evidence>
<keyword evidence="7" id="KW-0492">Microsome</keyword>
<dbReference type="Pfam" id="PF00173">
    <property type="entry name" value="Cyt-b5"/>
    <property type="match status" value="1"/>
</dbReference>
<feature type="transmembrane region" description="Helical" evidence="14">
    <location>
        <begin position="111"/>
        <end position="129"/>
    </location>
</feature>
<accession>A0A3B0JQS7</accession>
<dbReference type="EMBL" id="OUUW01000001">
    <property type="protein sequence ID" value="SPP75716.1"/>
    <property type="molecule type" value="Genomic_DNA"/>
</dbReference>
<evidence type="ECO:0000256" key="6">
    <source>
        <dbReference type="ARBA" id="ARBA00022824"/>
    </source>
</evidence>
<dbReference type="InterPro" id="IPR018506">
    <property type="entry name" value="Cyt_B5_heme-BS"/>
</dbReference>
<dbReference type="GO" id="GO:0046872">
    <property type="term" value="F:metal ion binding"/>
    <property type="evidence" value="ECO:0007669"/>
    <property type="project" value="UniProtKB-UniRule"/>
</dbReference>
<dbReference type="SUPFAM" id="SSF55856">
    <property type="entry name" value="Cytochrome b5-like heme/steroid binding domain"/>
    <property type="match status" value="1"/>
</dbReference>
<dbReference type="Gene3D" id="3.10.120.10">
    <property type="entry name" value="Cytochrome b5-like heme/steroid binding domain"/>
    <property type="match status" value="1"/>
</dbReference>
<keyword evidence="3 14" id="KW-0349">Heme</keyword>
<evidence type="ECO:0000256" key="4">
    <source>
        <dbReference type="ARBA" id="ARBA00022692"/>
    </source>
</evidence>
<evidence type="ECO:0000256" key="9">
    <source>
        <dbReference type="ARBA" id="ARBA00023004"/>
    </source>
</evidence>
<dbReference type="Proteomes" id="UP000268350">
    <property type="component" value="Unassembled WGS sequence"/>
</dbReference>
<evidence type="ECO:0000313" key="17">
    <source>
        <dbReference type="Proteomes" id="UP000268350"/>
    </source>
</evidence>
<organism evidence="16 17">
    <name type="scientific">Drosophila guanche</name>
    <name type="common">Fruit fly</name>
    <dbReference type="NCBI Taxonomy" id="7266"/>
    <lineage>
        <taxon>Eukaryota</taxon>
        <taxon>Metazoa</taxon>
        <taxon>Ecdysozoa</taxon>
        <taxon>Arthropoda</taxon>
        <taxon>Hexapoda</taxon>
        <taxon>Insecta</taxon>
        <taxon>Pterygota</taxon>
        <taxon>Neoptera</taxon>
        <taxon>Endopterygota</taxon>
        <taxon>Diptera</taxon>
        <taxon>Brachycera</taxon>
        <taxon>Muscomorpha</taxon>
        <taxon>Ephydroidea</taxon>
        <taxon>Drosophilidae</taxon>
        <taxon>Drosophila</taxon>
        <taxon>Sophophora</taxon>
    </lineage>
</organism>
<dbReference type="STRING" id="7266.A0A3B0JQS7"/>
<evidence type="ECO:0000256" key="14">
    <source>
        <dbReference type="RuleBase" id="RU362121"/>
    </source>
</evidence>
<keyword evidence="8" id="KW-0249">Electron transport</keyword>
<evidence type="ECO:0000313" key="16">
    <source>
        <dbReference type="EMBL" id="SPP75716.1"/>
    </source>
</evidence>
<dbReference type="OrthoDB" id="260519at2759"/>
<evidence type="ECO:0000256" key="5">
    <source>
        <dbReference type="ARBA" id="ARBA00022723"/>
    </source>
</evidence>
<keyword evidence="4 14" id="KW-0812">Transmembrane</keyword>
<keyword evidence="14" id="KW-1133">Transmembrane helix</keyword>
<dbReference type="PANTHER" id="PTHR19359">
    <property type="entry name" value="CYTOCHROME B5"/>
    <property type="match status" value="1"/>
</dbReference>
<evidence type="ECO:0000256" key="10">
    <source>
        <dbReference type="ARBA" id="ARBA00023136"/>
    </source>
</evidence>
<evidence type="ECO:0000256" key="12">
    <source>
        <dbReference type="ARBA" id="ARBA00038168"/>
    </source>
</evidence>
<evidence type="ECO:0000256" key="1">
    <source>
        <dbReference type="ARBA" id="ARBA00004131"/>
    </source>
</evidence>
<dbReference type="GO" id="GO:0005789">
    <property type="term" value="C:endoplasmic reticulum membrane"/>
    <property type="evidence" value="ECO:0007669"/>
    <property type="project" value="UniProtKB-SubCell"/>
</dbReference>
<evidence type="ECO:0000256" key="2">
    <source>
        <dbReference type="ARBA" id="ARBA00022448"/>
    </source>
</evidence>
<dbReference type="InterPro" id="IPR001199">
    <property type="entry name" value="Cyt_B5-like_heme/steroid-bd"/>
</dbReference>
<evidence type="ECO:0000259" key="15">
    <source>
        <dbReference type="PROSITE" id="PS50255"/>
    </source>
</evidence>
<evidence type="ECO:0000256" key="8">
    <source>
        <dbReference type="ARBA" id="ARBA00022982"/>
    </source>
</evidence>
<keyword evidence="2" id="KW-0813">Transport</keyword>
<evidence type="ECO:0000256" key="7">
    <source>
        <dbReference type="ARBA" id="ARBA00022848"/>
    </source>
</evidence>
<feature type="domain" description="Cytochrome b5 heme-binding" evidence="15">
    <location>
        <begin position="6"/>
        <end position="82"/>
    </location>
</feature>
<comment type="similarity">
    <text evidence="12 14">Belongs to the cytochrome b5 family.</text>
</comment>
<gene>
    <name evidence="16" type="ORF">DGUA_6G003576</name>
</gene>
<reference evidence="17" key="1">
    <citation type="submission" date="2018-01" db="EMBL/GenBank/DDBJ databases">
        <authorList>
            <person name="Alioto T."/>
            <person name="Alioto T."/>
        </authorList>
    </citation>
    <scope>NUCLEOTIDE SEQUENCE [LARGE SCALE GENOMIC DNA]</scope>
</reference>
<proteinExistence type="inferred from homology"/>
<sequence length="135" mass="15253">MSSDGKKTFTRAEVAKHNTNKDTWLLIHNSVYDVTAFLNEHPGGEEVLIEQAGKDATENFEDVGHSNDAREMMTKYKIGELVESERTSVAQKSEPTWSTDTKNEESSVKSWLLPLVLCLVATLFYKYFFGSAKQQ</sequence>
<keyword evidence="9 14" id="KW-0408">Iron</keyword>
<dbReference type="PROSITE" id="PS50255">
    <property type="entry name" value="CYTOCHROME_B5_2"/>
    <property type="match status" value="1"/>
</dbReference>
<dbReference type="PRINTS" id="PR00363">
    <property type="entry name" value="CYTOCHROMEB5"/>
</dbReference>
<dbReference type="AlphaFoldDB" id="A0A3B0JQS7"/>
<dbReference type="GO" id="GO:0020037">
    <property type="term" value="F:heme binding"/>
    <property type="evidence" value="ECO:0007669"/>
    <property type="project" value="UniProtKB-UniRule"/>
</dbReference>
<dbReference type="OMA" id="FMFEHKS"/>
<name>A0A3B0JQS7_DROGU</name>
<dbReference type="PANTHER" id="PTHR19359:SF150">
    <property type="entry name" value="CYTOCHROME B5"/>
    <property type="match status" value="1"/>
</dbReference>
<dbReference type="PROSITE" id="PS00191">
    <property type="entry name" value="CYTOCHROME_B5_1"/>
    <property type="match status" value="1"/>
</dbReference>
<comment type="subcellular location">
    <subcellularLocation>
        <location evidence="1">Endoplasmic reticulum membrane</location>
        <topology evidence="1">Single-pass membrane protein</topology>
        <orientation evidence="1">Cytoplasmic side</orientation>
    </subcellularLocation>
    <subcellularLocation>
        <location evidence="11">Microsome membrane</location>
        <topology evidence="11">Single-pass membrane protein</topology>
        <orientation evidence="11">Cytoplasmic side</orientation>
    </subcellularLocation>
</comment>
<keyword evidence="5 14" id="KW-0479">Metal-binding</keyword>
<evidence type="ECO:0000256" key="11">
    <source>
        <dbReference type="ARBA" id="ARBA00037877"/>
    </source>
</evidence>
<dbReference type="InterPro" id="IPR050668">
    <property type="entry name" value="Cytochrome_b5"/>
</dbReference>
<dbReference type="InterPro" id="IPR036400">
    <property type="entry name" value="Cyt_B5-like_heme/steroid_sf"/>
</dbReference>
<evidence type="ECO:0000256" key="13">
    <source>
        <dbReference type="ARBA" id="ARBA00039806"/>
    </source>
</evidence>
<protein>
    <recommendedName>
        <fullName evidence="13">Cytochrome b5</fullName>
    </recommendedName>
</protein>
<dbReference type="SMART" id="SM01117">
    <property type="entry name" value="Cyt-b5"/>
    <property type="match status" value="1"/>
</dbReference>